<dbReference type="GO" id="GO:0005794">
    <property type="term" value="C:Golgi apparatus"/>
    <property type="evidence" value="ECO:0007669"/>
    <property type="project" value="TreeGrafter"/>
</dbReference>
<dbReference type="InterPro" id="IPR019325">
    <property type="entry name" value="NEDD4/Bsd2"/>
</dbReference>
<evidence type="ECO:0000256" key="5">
    <source>
        <dbReference type="SAM" id="Phobius"/>
    </source>
</evidence>
<gene>
    <name evidence="6" type="ORF">ALC53_02336</name>
</gene>
<evidence type="ECO:0000256" key="4">
    <source>
        <dbReference type="ARBA" id="ARBA00023136"/>
    </source>
</evidence>
<dbReference type="EMBL" id="KQ976418">
    <property type="protein sequence ID" value="KYM89497.1"/>
    <property type="molecule type" value="Genomic_DNA"/>
</dbReference>
<dbReference type="CDD" id="cd22212">
    <property type="entry name" value="NDFIP-like"/>
    <property type="match status" value="1"/>
</dbReference>
<proteinExistence type="predicted"/>
<dbReference type="GO" id="GO:0016020">
    <property type="term" value="C:membrane"/>
    <property type="evidence" value="ECO:0007669"/>
    <property type="project" value="UniProtKB-SubCell"/>
</dbReference>
<dbReference type="PANTHER" id="PTHR13396:SF5">
    <property type="entry name" value="NEDD4 FAMILY INTERACTING PROTEIN"/>
    <property type="match status" value="1"/>
</dbReference>
<dbReference type="STRING" id="520822.A0A195BSD3"/>
<reference evidence="6 7" key="1">
    <citation type="submission" date="2015-09" db="EMBL/GenBank/DDBJ databases">
        <title>Atta colombica WGS genome.</title>
        <authorList>
            <person name="Nygaard S."/>
            <person name="Hu H."/>
            <person name="Boomsma J."/>
            <person name="Zhang G."/>
        </authorList>
    </citation>
    <scope>NUCLEOTIDE SEQUENCE [LARGE SCALE GENOMIC DNA]</scope>
    <source>
        <strain evidence="6">Treedump-2</strain>
        <tissue evidence="6">Whole body</tissue>
    </source>
</reference>
<dbReference type="GO" id="GO:0048471">
    <property type="term" value="C:perinuclear region of cytoplasm"/>
    <property type="evidence" value="ECO:0007669"/>
    <property type="project" value="TreeGrafter"/>
</dbReference>
<keyword evidence="7" id="KW-1185">Reference proteome</keyword>
<keyword evidence="4 5" id="KW-0472">Membrane</keyword>
<dbReference type="GO" id="GO:0007034">
    <property type="term" value="P:vacuolar transport"/>
    <property type="evidence" value="ECO:0007669"/>
    <property type="project" value="InterPro"/>
</dbReference>
<dbReference type="Proteomes" id="UP000078540">
    <property type="component" value="Unassembled WGS sequence"/>
</dbReference>
<evidence type="ECO:0000313" key="7">
    <source>
        <dbReference type="Proteomes" id="UP000078540"/>
    </source>
</evidence>
<name>A0A195BSD3_9HYME</name>
<keyword evidence="2 5" id="KW-0812">Transmembrane</keyword>
<evidence type="ECO:0000256" key="2">
    <source>
        <dbReference type="ARBA" id="ARBA00022692"/>
    </source>
</evidence>
<evidence type="ECO:0000313" key="6">
    <source>
        <dbReference type="EMBL" id="KYM89497.1"/>
    </source>
</evidence>
<keyword evidence="3 5" id="KW-1133">Transmembrane helix</keyword>
<feature type="transmembrane region" description="Helical" evidence="5">
    <location>
        <begin position="372"/>
        <end position="390"/>
    </location>
</feature>
<dbReference type="GO" id="GO:0031398">
    <property type="term" value="P:positive regulation of protein ubiquitination"/>
    <property type="evidence" value="ECO:0007669"/>
    <property type="project" value="TreeGrafter"/>
</dbReference>
<evidence type="ECO:0000256" key="3">
    <source>
        <dbReference type="ARBA" id="ARBA00022989"/>
    </source>
</evidence>
<dbReference type="AlphaFoldDB" id="A0A195BSD3"/>
<comment type="subcellular location">
    <subcellularLocation>
        <location evidence="1">Membrane</location>
        <topology evidence="1">Multi-pass membrane protein</topology>
    </subcellularLocation>
</comment>
<dbReference type="PANTHER" id="PTHR13396">
    <property type="entry name" value="NEDD4 FAMILY INTERACTING PROTEIN 1/2"/>
    <property type="match status" value="1"/>
</dbReference>
<evidence type="ECO:0000256" key="1">
    <source>
        <dbReference type="ARBA" id="ARBA00004141"/>
    </source>
</evidence>
<protein>
    <submittedName>
        <fullName evidence="6">NEDD4 family-interacting protein 1-like protein</fullName>
    </submittedName>
</protein>
<dbReference type="GO" id="GO:0006511">
    <property type="term" value="P:ubiquitin-dependent protein catabolic process"/>
    <property type="evidence" value="ECO:0007669"/>
    <property type="project" value="TreeGrafter"/>
</dbReference>
<dbReference type="GO" id="GO:0030001">
    <property type="term" value="P:metal ion transport"/>
    <property type="evidence" value="ECO:0007669"/>
    <property type="project" value="InterPro"/>
</dbReference>
<feature type="transmembrane region" description="Helical" evidence="5">
    <location>
        <begin position="311"/>
        <end position="335"/>
    </location>
</feature>
<dbReference type="Pfam" id="PF10176">
    <property type="entry name" value="NEDD4_Bsd2"/>
    <property type="match status" value="1"/>
</dbReference>
<organism evidence="6 7">
    <name type="scientific">Atta colombica</name>
    <dbReference type="NCBI Taxonomy" id="520822"/>
    <lineage>
        <taxon>Eukaryota</taxon>
        <taxon>Metazoa</taxon>
        <taxon>Ecdysozoa</taxon>
        <taxon>Arthropoda</taxon>
        <taxon>Hexapoda</taxon>
        <taxon>Insecta</taxon>
        <taxon>Pterygota</taxon>
        <taxon>Neoptera</taxon>
        <taxon>Endopterygota</taxon>
        <taxon>Hymenoptera</taxon>
        <taxon>Apocrita</taxon>
        <taxon>Aculeata</taxon>
        <taxon>Formicoidea</taxon>
        <taxon>Formicidae</taxon>
        <taxon>Myrmicinae</taxon>
        <taxon>Atta</taxon>
    </lineage>
</organism>
<accession>A0A195BSD3</accession>
<feature type="transmembrane region" description="Helical" evidence="5">
    <location>
        <begin position="342"/>
        <end position="360"/>
    </location>
</feature>
<dbReference type="GO" id="GO:0050699">
    <property type="term" value="F:WW domain binding"/>
    <property type="evidence" value="ECO:0007669"/>
    <property type="project" value="TreeGrafter"/>
</dbReference>
<sequence>EKAIKRCKRPKSHLFAFKKRKKNVGTYLFLRSIPHDHTMTTVDQIFHDTATHDAEPEKTKFQSRWKNILLSESLRHCFDVYEPVFLADEEWFRVGLILPSLLPLLLLDSRRCFLAGRRSEPLSLRRLVVLAAVSCSSIVDEKWKMSSLLTFRGFGVLTTGVFFSDIVSSLSLSNKESGSKPSSNTWCINGLMWDSSIHALQEKHQKINISEINFHYFAICKRYVLQLHVAADGEEIPPPKLDFSAPPPYEVATKLPSYEEVQREKTLQGEPQPQVHMSGNIRPPQQPLTILAIDTEAAEGDPESGLLGTDFMFFTAFLVAFLFNWIGFLLLMCFCHTIASRYGALAGFGLSLTKWTLIVKHSTDLASRENSWLWWLIMAFGVLICVRAIIQYLNIKRGWRLLSGSAQERLLFFY</sequence>
<dbReference type="GO" id="GO:0005783">
    <property type="term" value="C:endoplasmic reticulum"/>
    <property type="evidence" value="ECO:0007669"/>
    <property type="project" value="TreeGrafter"/>
</dbReference>
<feature type="non-terminal residue" evidence="6">
    <location>
        <position position="1"/>
    </location>
</feature>